<dbReference type="InterPro" id="IPR036388">
    <property type="entry name" value="WH-like_DNA-bd_sf"/>
</dbReference>
<reference evidence="1" key="1">
    <citation type="submission" date="2018-09" db="EMBL/GenBank/DDBJ databases">
        <authorList>
            <person name="Ashton P.M."/>
            <person name="Dallman T."/>
            <person name="Nair S."/>
            <person name="De Pinna E."/>
            <person name="Peters T."/>
            <person name="Grant K."/>
        </authorList>
    </citation>
    <scope>NUCLEOTIDE SEQUENCE [LARGE SCALE GENOMIC DNA]</scope>
    <source>
        <strain evidence="1">598938</strain>
    </source>
</reference>
<evidence type="ECO:0008006" key="2">
    <source>
        <dbReference type="Google" id="ProtNLM"/>
    </source>
</evidence>
<dbReference type="EMBL" id="RVVJ01000018">
    <property type="protein sequence ID" value="MML54800.1"/>
    <property type="molecule type" value="Genomic_DNA"/>
</dbReference>
<dbReference type="Gene3D" id="1.10.10.10">
    <property type="entry name" value="Winged helix-like DNA-binding domain superfamily/Winged helix DNA-binding domain"/>
    <property type="match status" value="1"/>
</dbReference>
<gene>
    <name evidence="1" type="ORF">D7N80_16080</name>
</gene>
<dbReference type="Proteomes" id="UP000885348">
    <property type="component" value="Unassembled WGS sequence"/>
</dbReference>
<sequence length="114" mass="13248">MSDSPSQHLIIAEWILERGEAVNAHDVSEKFGIPNNREQACLAMMERDKAITTKRSETTSSNARQYDYDNTVKKITVIAIDRDKIARRKMRPSYNDQQYPLYPVSDLTRAEKWE</sequence>
<accession>A0A3R1AX08</accession>
<proteinExistence type="predicted"/>
<organism evidence="1">
    <name type="scientific">Salmonella enterica I</name>
    <dbReference type="NCBI Taxonomy" id="59201"/>
    <lineage>
        <taxon>Bacteria</taxon>
        <taxon>Pseudomonadati</taxon>
        <taxon>Pseudomonadota</taxon>
        <taxon>Gammaproteobacteria</taxon>
        <taxon>Enterobacterales</taxon>
        <taxon>Enterobacteriaceae</taxon>
        <taxon>Salmonella</taxon>
    </lineage>
</organism>
<dbReference type="RefSeq" id="WP_366546742.1">
    <property type="nucleotide sequence ID" value="NZ_CP176650.1"/>
</dbReference>
<name>A0A3R1AX08_SALET</name>
<evidence type="ECO:0000313" key="1">
    <source>
        <dbReference type="EMBL" id="MML54800.1"/>
    </source>
</evidence>
<comment type="caution">
    <text evidence="1">The sequence shown here is derived from an EMBL/GenBank/DDBJ whole genome shotgun (WGS) entry which is preliminary data.</text>
</comment>
<dbReference type="AlphaFoldDB" id="A0A3R1AX08"/>
<protein>
    <recommendedName>
        <fullName evidence="2">CaiF/GrlA family transcriptional regulator</fullName>
    </recommendedName>
</protein>